<keyword evidence="4" id="KW-1185">Reference proteome</keyword>
<dbReference type="OrthoDB" id="252224at2157"/>
<dbReference type="CDD" id="cd00158">
    <property type="entry name" value="RHOD"/>
    <property type="match status" value="1"/>
</dbReference>
<name>A0A6B0VLD0_9EURY</name>
<evidence type="ECO:0000313" key="4">
    <source>
        <dbReference type="Proteomes" id="UP000434101"/>
    </source>
</evidence>
<dbReference type="Proteomes" id="UP000434101">
    <property type="component" value="Unassembled WGS sequence"/>
</dbReference>
<comment type="caution">
    <text evidence="3">The sequence shown here is derived from an EMBL/GenBank/DDBJ whole genome shotgun (WGS) entry which is preliminary data.</text>
</comment>
<protein>
    <submittedName>
        <fullName evidence="3">Rhodanese</fullName>
    </submittedName>
</protein>
<dbReference type="SUPFAM" id="SSF52821">
    <property type="entry name" value="Rhodanese/Cell cycle control phosphatase"/>
    <property type="match status" value="1"/>
</dbReference>
<dbReference type="AlphaFoldDB" id="A0A6B0VLD0"/>
<dbReference type="PROSITE" id="PS50206">
    <property type="entry name" value="RHODANESE_3"/>
    <property type="match status" value="1"/>
</dbReference>
<dbReference type="InterPro" id="IPR036873">
    <property type="entry name" value="Rhodanese-like_dom_sf"/>
</dbReference>
<accession>A0A6B0VLD0</accession>
<organism evidence="3 4">
    <name type="scientific">Natronorubrum halalkaliphilum</name>
    <dbReference type="NCBI Taxonomy" id="2691917"/>
    <lineage>
        <taxon>Archaea</taxon>
        <taxon>Methanobacteriati</taxon>
        <taxon>Methanobacteriota</taxon>
        <taxon>Stenosarchaea group</taxon>
        <taxon>Halobacteria</taxon>
        <taxon>Halobacteriales</taxon>
        <taxon>Natrialbaceae</taxon>
        <taxon>Natronorubrum</taxon>
    </lineage>
</organism>
<dbReference type="RefSeq" id="WP_160063549.1">
    <property type="nucleotide sequence ID" value="NZ_WUYX01000021.1"/>
</dbReference>
<dbReference type="InterPro" id="IPR001763">
    <property type="entry name" value="Rhodanese-like_dom"/>
</dbReference>
<feature type="region of interest" description="Disordered" evidence="1">
    <location>
        <begin position="21"/>
        <end position="44"/>
    </location>
</feature>
<dbReference type="Pfam" id="PF00581">
    <property type="entry name" value="Rhodanese"/>
    <property type="match status" value="1"/>
</dbReference>
<dbReference type="Gene3D" id="3.40.250.10">
    <property type="entry name" value="Rhodanese-like domain"/>
    <property type="match status" value="1"/>
</dbReference>
<dbReference type="PROSITE" id="PS51257">
    <property type="entry name" value="PROKAR_LIPOPROTEIN"/>
    <property type="match status" value="1"/>
</dbReference>
<proteinExistence type="predicted"/>
<dbReference type="EMBL" id="WUYX01000021">
    <property type="protein sequence ID" value="MXV61562.1"/>
    <property type="molecule type" value="Genomic_DNA"/>
</dbReference>
<evidence type="ECO:0000256" key="1">
    <source>
        <dbReference type="SAM" id="MobiDB-lite"/>
    </source>
</evidence>
<gene>
    <name evidence="3" type="ORF">GS429_05680</name>
</gene>
<feature type="domain" description="Rhodanese" evidence="2">
    <location>
        <begin position="74"/>
        <end position="165"/>
    </location>
</feature>
<evidence type="ECO:0000259" key="2">
    <source>
        <dbReference type="PROSITE" id="PS50206"/>
    </source>
</evidence>
<reference evidence="3 4" key="1">
    <citation type="submission" date="2020-01" db="EMBL/GenBank/DDBJ databases">
        <title>Natronorubrum sp. JWXQ-INN 674 isolated from Inner Mongolia Autonomous Region of China.</title>
        <authorList>
            <person name="Xue Q."/>
        </authorList>
    </citation>
    <scope>NUCLEOTIDE SEQUENCE [LARGE SCALE GENOMIC DNA]</scope>
    <source>
        <strain evidence="3 4">JWXQ-INN-674</strain>
    </source>
</reference>
<evidence type="ECO:0000313" key="3">
    <source>
        <dbReference type="EMBL" id="MXV61562.1"/>
    </source>
</evidence>
<sequence>MNRRQFLAMSAAVAVTSVGGCLGGDDGEQSDGYGPEPESMPDERSIDTDAYATKAFDGIEVPLAPIEDVFYWYQRQETRIVDTRGPSSFEDARITGAALSSAPDGVSDDPVADWSQDDRIVTYCVCPHAMAGQRAAALIDDGYENVYALDEGFQAWIDFGYPIEGAEVEETSASLPAYHVQGQSDPAYAGEYVSVRTVGADKREMSVVDSDGSYELTLHFTGLEPDSLLEVEAPDYTRELTLEELTRDVVTA</sequence>